<comment type="cofactor">
    <cofactor evidence="13 15">
        <name>FAD</name>
        <dbReference type="ChEBI" id="CHEBI:57692"/>
    </cofactor>
    <text evidence="13 15">Binds 1 FAD per subunit.</text>
</comment>
<dbReference type="InterPro" id="IPR023753">
    <property type="entry name" value="FAD/NAD-binding_dom"/>
</dbReference>
<organism evidence="18 19">
    <name type="scientific">Geodia barretti</name>
    <name type="common">Barrett's horny sponge</name>
    <dbReference type="NCBI Taxonomy" id="519541"/>
    <lineage>
        <taxon>Eukaryota</taxon>
        <taxon>Metazoa</taxon>
        <taxon>Porifera</taxon>
        <taxon>Demospongiae</taxon>
        <taxon>Heteroscleromorpha</taxon>
        <taxon>Tetractinellida</taxon>
        <taxon>Astrophorina</taxon>
        <taxon>Geodiidae</taxon>
        <taxon>Geodia</taxon>
    </lineage>
</organism>
<dbReference type="EMBL" id="CASHTH010001358">
    <property type="protein sequence ID" value="CAI8014374.1"/>
    <property type="molecule type" value="Genomic_DNA"/>
</dbReference>
<keyword evidence="7 15" id="KW-0560">Oxidoreductase</keyword>
<keyword evidence="13" id="KW-0547">Nucleotide-binding</keyword>
<feature type="domain" description="Pyridine nucleotide-disulphide oxidoreductase dimerisation" evidence="16">
    <location>
        <begin position="347"/>
        <end position="445"/>
    </location>
</feature>
<reference evidence="18" key="1">
    <citation type="submission" date="2023-03" db="EMBL/GenBank/DDBJ databases">
        <authorList>
            <person name="Steffen K."/>
            <person name="Cardenas P."/>
        </authorList>
    </citation>
    <scope>NUCLEOTIDE SEQUENCE</scope>
</reference>
<dbReference type="Gene3D" id="3.50.50.60">
    <property type="entry name" value="FAD/NAD(P)-binding domain"/>
    <property type="match status" value="2"/>
</dbReference>
<feature type="disulfide bond" description="Redox-active" evidence="14">
    <location>
        <begin position="44"/>
        <end position="49"/>
    </location>
</feature>
<evidence type="ECO:0000313" key="18">
    <source>
        <dbReference type="EMBL" id="CAI8014374.1"/>
    </source>
</evidence>
<protein>
    <recommendedName>
        <fullName evidence="3 15">Dihydrolipoyl dehydrogenase</fullName>
        <ecNumber evidence="3 15">1.8.1.4</ecNumber>
    </recommendedName>
</protein>
<evidence type="ECO:0000256" key="4">
    <source>
        <dbReference type="ARBA" id="ARBA00022490"/>
    </source>
</evidence>
<evidence type="ECO:0000259" key="16">
    <source>
        <dbReference type="Pfam" id="PF02852"/>
    </source>
</evidence>
<dbReference type="Gene3D" id="3.30.390.30">
    <property type="match status" value="1"/>
</dbReference>
<dbReference type="GO" id="GO:0050660">
    <property type="term" value="F:flavin adenine dinucleotide binding"/>
    <property type="evidence" value="ECO:0007669"/>
    <property type="project" value="InterPro"/>
</dbReference>
<evidence type="ECO:0000256" key="1">
    <source>
        <dbReference type="ARBA" id="ARBA00004496"/>
    </source>
</evidence>
<dbReference type="Pfam" id="PF02852">
    <property type="entry name" value="Pyr_redox_dim"/>
    <property type="match status" value="1"/>
</dbReference>
<dbReference type="InterPro" id="IPR050151">
    <property type="entry name" value="Class-I_Pyr_Nuc-Dis_Oxidored"/>
</dbReference>
<feature type="binding site" evidence="13">
    <location>
        <position position="53"/>
    </location>
    <ligand>
        <name>FAD</name>
        <dbReference type="ChEBI" id="CHEBI:57692"/>
    </ligand>
</feature>
<feature type="active site" description="Proton acceptor" evidence="12">
    <location>
        <position position="445"/>
    </location>
</feature>
<dbReference type="NCBIfam" id="TIGR01350">
    <property type="entry name" value="lipoamide_DH"/>
    <property type="match status" value="1"/>
</dbReference>
<dbReference type="InterPro" id="IPR001100">
    <property type="entry name" value="Pyr_nuc-diS_OxRdtase"/>
</dbReference>
<evidence type="ECO:0000256" key="11">
    <source>
        <dbReference type="ARBA" id="ARBA00049187"/>
    </source>
</evidence>
<evidence type="ECO:0000256" key="14">
    <source>
        <dbReference type="PIRSR" id="PIRSR000350-4"/>
    </source>
</evidence>
<keyword evidence="4" id="KW-0963">Cytoplasm</keyword>
<evidence type="ECO:0000256" key="3">
    <source>
        <dbReference type="ARBA" id="ARBA00012608"/>
    </source>
</evidence>
<dbReference type="PANTHER" id="PTHR22912:SF217">
    <property type="entry name" value="DIHYDROLIPOYL DEHYDROGENASE"/>
    <property type="match status" value="1"/>
</dbReference>
<dbReference type="FunFam" id="3.30.390.30:FF:000001">
    <property type="entry name" value="Dihydrolipoyl dehydrogenase"/>
    <property type="match status" value="1"/>
</dbReference>
<evidence type="ECO:0000256" key="7">
    <source>
        <dbReference type="ARBA" id="ARBA00023002"/>
    </source>
</evidence>
<dbReference type="PRINTS" id="PR00368">
    <property type="entry name" value="FADPNR"/>
</dbReference>
<feature type="domain" description="FAD/NAD(P)-binding" evidence="17">
    <location>
        <begin position="7"/>
        <end position="327"/>
    </location>
</feature>
<comment type="similarity">
    <text evidence="2 15">Belongs to the class-I pyridine nucleotide-disulfide oxidoreductase family.</text>
</comment>
<keyword evidence="10 15" id="KW-0676">Redox-active center</keyword>
<dbReference type="EC" id="1.8.1.4" evidence="3 15"/>
<dbReference type="AlphaFoldDB" id="A0AA35RNM7"/>
<dbReference type="PANTHER" id="PTHR22912">
    <property type="entry name" value="DISULFIDE OXIDOREDUCTASE"/>
    <property type="match status" value="1"/>
</dbReference>
<dbReference type="PIRSF" id="PIRSF000350">
    <property type="entry name" value="Mercury_reductase_MerA"/>
    <property type="match status" value="1"/>
</dbReference>
<dbReference type="InterPro" id="IPR012999">
    <property type="entry name" value="Pyr_OxRdtase_I_AS"/>
</dbReference>
<evidence type="ECO:0000256" key="10">
    <source>
        <dbReference type="ARBA" id="ARBA00023284"/>
    </source>
</evidence>
<proteinExistence type="inferred from homology"/>
<dbReference type="GO" id="GO:0004148">
    <property type="term" value="F:dihydrolipoyl dehydrogenase (NADH) activity"/>
    <property type="evidence" value="ECO:0007669"/>
    <property type="project" value="UniProtKB-EC"/>
</dbReference>
<dbReference type="Proteomes" id="UP001174909">
    <property type="component" value="Unassembled WGS sequence"/>
</dbReference>
<evidence type="ECO:0000256" key="12">
    <source>
        <dbReference type="PIRSR" id="PIRSR000350-2"/>
    </source>
</evidence>
<dbReference type="Pfam" id="PF07992">
    <property type="entry name" value="Pyr_redox_2"/>
    <property type="match status" value="1"/>
</dbReference>
<keyword evidence="8 13" id="KW-0520">NAD</keyword>
<accession>A0AA35RNM7</accession>
<dbReference type="PROSITE" id="PS00076">
    <property type="entry name" value="PYRIDINE_REDOX_1"/>
    <property type="match status" value="1"/>
</dbReference>
<feature type="binding site" evidence="13">
    <location>
        <position position="205"/>
    </location>
    <ligand>
        <name>NAD(+)</name>
        <dbReference type="ChEBI" id="CHEBI:57540"/>
    </ligand>
</feature>
<comment type="subcellular location">
    <subcellularLocation>
        <location evidence="1">Cytoplasm</location>
    </subcellularLocation>
</comment>
<evidence type="ECO:0000256" key="5">
    <source>
        <dbReference type="ARBA" id="ARBA00022630"/>
    </source>
</evidence>
<evidence type="ECO:0000256" key="15">
    <source>
        <dbReference type="RuleBase" id="RU003692"/>
    </source>
</evidence>
<feature type="binding site" evidence="13">
    <location>
        <begin position="182"/>
        <end position="189"/>
    </location>
    <ligand>
        <name>NAD(+)</name>
        <dbReference type="ChEBI" id="CHEBI:57540"/>
    </ligand>
</feature>
<evidence type="ECO:0000256" key="9">
    <source>
        <dbReference type="ARBA" id="ARBA00023157"/>
    </source>
</evidence>
<gene>
    <name evidence="18" type="ORF">GBAR_LOCUS8985</name>
</gene>
<evidence type="ECO:0000256" key="13">
    <source>
        <dbReference type="PIRSR" id="PIRSR000350-3"/>
    </source>
</evidence>
<evidence type="ECO:0000259" key="17">
    <source>
        <dbReference type="Pfam" id="PF07992"/>
    </source>
</evidence>
<name>A0AA35RNM7_GEOBA</name>
<feature type="binding site" evidence="13">
    <location>
        <position position="312"/>
    </location>
    <ligand>
        <name>FAD</name>
        <dbReference type="ChEBI" id="CHEBI:57692"/>
    </ligand>
</feature>
<dbReference type="PRINTS" id="PR00411">
    <property type="entry name" value="PNDRDTASEI"/>
</dbReference>
<dbReference type="InterPro" id="IPR016156">
    <property type="entry name" value="FAD/NAD-linked_Rdtase_dimer_sf"/>
</dbReference>
<dbReference type="GO" id="GO:0005737">
    <property type="term" value="C:cytoplasm"/>
    <property type="evidence" value="ECO:0007669"/>
    <property type="project" value="UniProtKB-SubCell"/>
</dbReference>
<feature type="binding site" evidence="13">
    <location>
        <position position="272"/>
    </location>
    <ligand>
        <name>NAD(+)</name>
        <dbReference type="ChEBI" id="CHEBI:57540"/>
    </ligand>
</feature>
<dbReference type="SUPFAM" id="SSF51905">
    <property type="entry name" value="FAD/NAD(P)-binding domain"/>
    <property type="match status" value="1"/>
</dbReference>
<dbReference type="InterPro" id="IPR004099">
    <property type="entry name" value="Pyr_nucl-diS_OxRdtase_dimer"/>
</dbReference>
<keyword evidence="9" id="KW-1015">Disulfide bond</keyword>
<evidence type="ECO:0000256" key="2">
    <source>
        <dbReference type="ARBA" id="ARBA00007532"/>
    </source>
</evidence>
<evidence type="ECO:0000256" key="6">
    <source>
        <dbReference type="ARBA" id="ARBA00022827"/>
    </source>
</evidence>
<evidence type="ECO:0000256" key="8">
    <source>
        <dbReference type="ARBA" id="ARBA00023027"/>
    </source>
</evidence>
<comment type="caution">
    <text evidence="18">The sequence shown here is derived from an EMBL/GenBank/DDBJ whole genome shotgun (WGS) entry which is preliminary data.</text>
</comment>
<dbReference type="SUPFAM" id="SSF55424">
    <property type="entry name" value="FAD/NAD-linked reductases, dimerisation (C-terminal) domain"/>
    <property type="match status" value="1"/>
</dbReference>
<keyword evidence="19" id="KW-1185">Reference proteome</keyword>
<sequence>MATDSEYDVAVIGGGPGGYVAAIRAGQLGLRSCVIERDALGGVCLNWGCIPSKALLKNAEILSYIHRADQFGLHFDNFRADYSVAVARSRQVVDRMTRGIGFLLRKNNVDHIAGQATIASPTAIDVAGADGQTSRVSARNIIVATGARPRSIPPLPIDGQRIITSREAIVADDVPDSMAIVGGGAIGVEFAYVYRMYGAKVTIIELLPRLVPNEDEEISQQLERAFGREGIELRTGAGVTAASADATGVTLTIDKDGATETLRYDKVLVAIGVQPNTEFLGLEAVGVDTERGYINIDDRMATNVPGIYAVGDVTGKLALAHVASAQGVTAVEAIAGEETQPLDYTMMPRATYCHPQVASMGLTEAQAREQGYDVKIGRFNVQASGKAVAMGENDGLVKLVIDAKYGELLGGHLCGPEVTELLGELSMTKLLEGTTLELGWAVHAHTKAHLREWCTAARAGTQRRLRVACIIVHHNYYWCAKNDCPEEGIC</sequence>
<evidence type="ECO:0000313" key="19">
    <source>
        <dbReference type="Proteomes" id="UP001174909"/>
    </source>
</evidence>
<dbReference type="InterPro" id="IPR036188">
    <property type="entry name" value="FAD/NAD-bd_sf"/>
</dbReference>
<dbReference type="GO" id="GO:0006103">
    <property type="term" value="P:2-oxoglutarate metabolic process"/>
    <property type="evidence" value="ECO:0007669"/>
    <property type="project" value="TreeGrafter"/>
</dbReference>
<keyword evidence="6 13" id="KW-0274">FAD</keyword>
<dbReference type="InterPro" id="IPR006258">
    <property type="entry name" value="Lipoamide_DH"/>
</dbReference>
<comment type="miscellaneous">
    <text evidence="15">The active site is a redox-active disulfide bond.</text>
</comment>
<keyword evidence="5 15" id="KW-0285">Flavoprotein</keyword>
<comment type="catalytic activity">
    <reaction evidence="11 15">
        <text>N(6)-[(R)-dihydrolipoyl]-L-lysyl-[protein] + NAD(+) = N(6)-[(R)-lipoyl]-L-lysyl-[protein] + NADH + H(+)</text>
        <dbReference type="Rhea" id="RHEA:15045"/>
        <dbReference type="Rhea" id="RHEA-COMP:10474"/>
        <dbReference type="Rhea" id="RHEA-COMP:10475"/>
        <dbReference type="ChEBI" id="CHEBI:15378"/>
        <dbReference type="ChEBI" id="CHEBI:57540"/>
        <dbReference type="ChEBI" id="CHEBI:57945"/>
        <dbReference type="ChEBI" id="CHEBI:83099"/>
        <dbReference type="ChEBI" id="CHEBI:83100"/>
        <dbReference type="EC" id="1.8.1.4"/>
    </reaction>
</comment>